<keyword evidence="1" id="KW-1133">Transmembrane helix</keyword>
<feature type="transmembrane region" description="Helical" evidence="1">
    <location>
        <begin position="74"/>
        <end position="95"/>
    </location>
</feature>
<dbReference type="PANTHER" id="PTHR14255">
    <property type="entry name" value="CEREBLON"/>
    <property type="match status" value="1"/>
</dbReference>
<organism evidence="2 3">
    <name type="scientific">Paramecium sonneborni</name>
    <dbReference type="NCBI Taxonomy" id="65129"/>
    <lineage>
        <taxon>Eukaryota</taxon>
        <taxon>Sar</taxon>
        <taxon>Alveolata</taxon>
        <taxon>Ciliophora</taxon>
        <taxon>Intramacronucleata</taxon>
        <taxon>Oligohymenophorea</taxon>
        <taxon>Peniculida</taxon>
        <taxon>Parameciidae</taxon>
        <taxon>Paramecium</taxon>
    </lineage>
</organism>
<feature type="transmembrane region" description="Helical" evidence="1">
    <location>
        <begin position="133"/>
        <end position="155"/>
    </location>
</feature>
<dbReference type="PANTHER" id="PTHR14255:SF3">
    <property type="entry name" value="SULFITE EXPORTER TAUE_SAFE FAMILY PROTEIN 5-RELATED"/>
    <property type="match status" value="1"/>
</dbReference>
<dbReference type="EMBL" id="CAJJDN010000047">
    <property type="protein sequence ID" value="CAD8084957.1"/>
    <property type="molecule type" value="Genomic_DNA"/>
</dbReference>
<sequence>MFKQQCPQSLNCGYLNNCIDDICIHNPIFPMSLYTILVYIICPILLGLGMTGGLGGGVLKGPILLMMLDYEQSYATQLSYCLMFGGCVINTFLLMKKSHPYDQQRPLINYNLVVILNCSIALGTYLGSILNVFLAPLIETIFQQIFLIIVIPFLFNKAKKEKLRKIRCQSQLDLEQYLLNQKDSIFTDEQQLLLKQEFYNYFPSQKLMIALSFFFISQIIMTGGKYLKPYIHINECFDFRYILWIILLFVNLIMTRFVYKYGQNKEKKFDEYNIFMSERYFQKKRFILIYVSGFLAGLISGLLALGAVLNFFINLRDY</sequence>
<evidence type="ECO:0000313" key="2">
    <source>
        <dbReference type="EMBL" id="CAD8084957.1"/>
    </source>
</evidence>
<dbReference type="OrthoDB" id="302005at2759"/>
<accession>A0A8S1MV20</accession>
<feature type="transmembrane region" description="Helical" evidence="1">
    <location>
        <begin position="33"/>
        <end position="54"/>
    </location>
</feature>
<dbReference type="Proteomes" id="UP000692954">
    <property type="component" value="Unassembled WGS sequence"/>
</dbReference>
<dbReference type="GO" id="GO:0031464">
    <property type="term" value="C:Cul4A-RING E3 ubiquitin ligase complex"/>
    <property type="evidence" value="ECO:0007669"/>
    <property type="project" value="TreeGrafter"/>
</dbReference>
<keyword evidence="1" id="KW-0812">Transmembrane</keyword>
<name>A0A8S1MV20_9CILI</name>
<feature type="transmembrane region" description="Helical" evidence="1">
    <location>
        <begin position="239"/>
        <end position="259"/>
    </location>
</feature>
<feature type="transmembrane region" description="Helical" evidence="1">
    <location>
        <begin position="286"/>
        <end position="313"/>
    </location>
</feature>
<evidence type="ECO:0000313" key="3">
    <source>
        <dbReference type="Proteomes" id="UP000692954"/>
    </source>
</evidence>
<evidence type="ECO:0000256" key="1">
    <source>
        <dbReference type="SAM" id="Phobius"/>
    </source>
</evidence>
<proteinExistence type="predicted"/>
<dbReference type="GO" id="GO:0016567">
    <property type="term" value="P:protein ubiquitination"/>
    <property type="evidence" value="ECO:0007669"/>
    <property type="project" value="TreeGrafter"/>
</dbReference>
<evidence type="ECO:0008006" key="4">
    <source>
        <dbReference type="Google" id="ProtNLM"/>
    </source>
</evidence>
<feature type="transmembrane region" description="Helical" evidence="1">
    <location>
        <begin position="207"/>
        <end position="227"/>
    </location>
</feature>
<comment type="caution">
    <text evidence="2">The sequence shown here is derived from an EMBL/GenBank/DDBJ whole genome shotgun (WGS) entry which is preliminary data.</text>
</comment>
<keyword evidence="3" id="KW-1185">Reference proteome</keyword>
<keyword evidence="1" id="KW-0472">Membrane</keyword>
<gene>
    <name evidence="2" type="ORF">PSON_ATCC_30995.1.T0470267</name>
</gene>
<dbReference type="AlphaFoldDB" id="A0A8S1MV20"/>
<feature type="transmembrane region" description="Helical" evidence="1">
    <location>
        <begin position="107"/>
        <end position="127"/>
    </location>
</feature>
<protein>
    <recommendedName>
        <fullName evidence="4">Sulfite exporter TauE/SafE family protein</fullName>
    </recommendedName>
</protein>
<reference evidence="2" key="1">
    <citation type="submission" date="2021-01" db="EMBL/GenBank/DDBJ databases">
        <authorList>
            <consortium name="Genoscope - CEA"/>
            <person name="William W."/>
        </authorList>
    </citation>
    <scope>NUCLEOTIDE SEQUENCE</scope>
</reference>